<feature type="transmembrane region" description="Helical" evidence="7">
    <location>
        <begin position="35"/>
        <end position="54"/>
    </location>
</feature>
<feature type="region of interest" description="Disordered" evidence="6">
    <location>
        <begin position="1"/>
        <end position="21"/>
    </location>
</feature>
<dbReference type="PANTHER" id="PTHR39087:SF2">
    <property type="entry name" value="UPF0104 MEMBRANE PROTEIN MJ1595"/>
    <property type="match status" value="1"/>
</dbReference>
<proteinExistence type="predicted"/>
<evidence type="ECO:0000256" key="4">
    <source>
        <dbReference type="ARBA" id="ARBA00022989"/>
    </source>
</evidence>
<evidence type="ECO:0000313" key="8">
    <source>
        <dbReference type="EMBL" id="GJD57939.1"/>
    </source>
</evidence>
<dbReference type="InterPro" id="IPR022791">
    <property type="entry name" value="L-PG_synthase/AglD"/>
</dbReference>
<dbReference type="Pfam" id="PF03706">
    <property type="entry name" value="LPG_synthase_TM"/>
    <property type="match status" value="1"/>
</dbReference>
<keyword evidence="4 7" id="KW-1133">Transmembrane helix</keyword>
<evidence type="ECO:0000256" key="7">
    <source>
        <dbReference type="SAM" id="Phobius"/>
    </source>
</evidence>
<dbReference type="EMBL" id="CABFVH010000019">
    <property type="protein sequence ID" value="VUF13424.1"/>
    <property type="molecule type" value="Genomic_DNA"/>
</dbReference>
<evidence type="ECO:0000256" key="1">
    <source>
        <dbReference type="ARBA" id="ARBA00004651"/>
    </source>
</evidence>
<evidence type="ECO:0000256" key="5">
    <source>
        <dbReference type="ARBA" id="ARBA00023136"/>
    </source>
</evidence>
<gene>
    <name evidence="8" type="ORF">IFDJLNFL_3852</name>
    <name evidence="9" type="ORF">MTDSW087_03127</name>
</gene>
<dbReference type="AlphaFoldDB" id="A0A564FZZ6"/>
<dbReference type="EMBL" id="BPQI01000126">
    <property type="protein sequence ID" value="GJD57939.1"/>
    <property type="molecule type" value="Genomic_DNA"/>
</dbReference>
<keyword evidence="2" id="KW-1003">Cell membrane</keyword>
<evidence type="ECO:0000256" key="6">
    <source>
        <dbReference type="SAM" id="MobiDB-lite"/>
    </source>
</evidence>
<evidence type="ECO:0000313" key="10">
    <source>
        <dbReference type="Proteomes" id="UP000401717"/>
    </source>
</evidence>
<dbReference type="NCBIfam" id="TIGR03476">
    <property type="entry name" value="HpnL"/>
    <property type="match status" value="1"/>
</dbReference>
<evidence type="ECO:0000256" key="3">
    <source>
        <dbReference type="ARBA" id="ARBA00022692"/>
    </source>
</evidence>
<protein>
    <recommendedName>
        <fullName evidence="12">TIGR00374 family protein</fullName>
    </recommendedName>
</protein>
<evidence type="ECO:0000313" key="9">
    <source>
        <dbReference type="EMBL" id="VUF13424.1"/>
    </source>
</evidence>
<evidence type="ECO:0000256" key="2">
    <source>
        <dbReference type="ARBA" id="ARBA00022475"/>
    </source>
</evidence>
<name>A0A564FZZ6_9HYPH</name>
<comment type="subcellular location">
    <subcellularLocation>
        <location evidence="1">Cell membrane</location>
        <topology evidence="1">Multi-pass membrane protein</topology>
    </subcellularLocation>
</comment>
<organism evidence="9 10">
    <name type="scientific">Methylobacterium dankookense</name>
    <dbReference type="NCBI Taxonomy" id="560405"/>
    <lineage>
        <taxon>Bacteria</taxon>
        <taxon>Pseudomonadati</taxon>
        <taxon>Pseudomonadota</taxon>
        <taxon>Alphaproteobacteria</taxon>
        <taxon>Hyphomicrobiales</taxon>
        <taxon>Methylobacteriaceae</taxon>
        <taxon>Methylobacterium</taxon>
    </lineage>
</organism>
<dbReference type="Proteomes" id="UP001055303">
    <property type="component" value="Unassembled WGS sequence"/>
</dbReference>
<reference evidence="8" key="2">
    <citation type="journal article" date="2021" name="Front. Microbiol.">
        <title>Comprehensive Comparative Genomics and Phenotyping of Methylobacterium Species.</title>
        <authorList>
            <person name="Alessa O."/>
            <person name="Ogura Y."/>
            <person name="Fujitani Y."/>
            <person name="Takami H."/>
            <person name="Hayashi T."/>
            <person name="Sahin N."/>
            <person name="Tani A."/>
        </authorList>
    </citation>
    <scope>NUCLEOTIDE SEQUENCE</scope>
    <source>
        <strain evidence="8">DSM 22415</strain>
    </source>
</reference>
<dbReference type="Proteomes" id="UP000401717">
    <property type="component" value="Unassembled WGS sequence"/>
</dbReference>
<reference evidence="9 10" key="1">
    <citation type="submission" date="2019-06" db="EMBL/GenBank/DDBJ databases">
        <authorList>
            <person name="Rodrigo-Torres L."/>
            <person name="Arahal R. D."/>
            <person name="Lucena T."/>
        </authorList>
    </citation>
    <scope>NUCLEOTIDE SEQUENCE [LARGE SCALE GENOMIC DNA]</scope>
    <source>
        <strain evidence="9 10">SW08-7</strain>
    </source>
</reference>
<feature type="transmembrane region" description="Helical" evidence="7">
    <location>
        <begin position="66"/>
        <end position="90"/>
    </location>
</feature>
<dbReference type="PANTHER" id="PTHR39087">
    <property type="entry name" value="UPF0104 MEMBRANE PROTEIN MJ1595"/>
    <property type="match status" value="1"/>
</dbReference>
<keyword evidence="11" id="KW-1185">Reference proteome</keyword>
<keyword evidence="3 7" id="KW-0812">Transmembrane</keyword>
<dbReference type="RefSeq" id="WP_373322006.1">
    <property type="nucleotide sequence ID" value="NZ_BPQI01000126.1"/>
</dbReference>
<evidence type="ECO:0008006" key="12">
    <source>
        <dbReference type="Google" id="ProtNLM"/>
    </source>
</evidence>
<reference evidence="8" key="3">
    <citation type="submission" date="2021-08" db="EMBL/GenBank/DDBJ databases">
        <authorList>
            <person name="Tani A."/>
            <person name="Ola A."/>
            <person name="Ogura Y."/>
            <person name="Katsura K."/>
            <person name="Hayashi T."/>
        </authorList>
    </citation>
    <scope>NUCLEOTIDE SEQUENCE</scope>
    <source>
        <strain evidence="8">DSM 22415</strain>
    </source>
</reference>
<evidence type="ECO:0000313" key="11">
    <source>
        <dbReference type="Proteomes" id="UP001055303"/>
    </source>
</evidence>
<sequence>MTVRAETVREPTQPGASRPATAARGGLARALLRRLPLLGTLLGLGLAAWLVATNDLSAVAAAFGRIGLAGLAGIVLVRALIVLLCGLAWARILDGLTPVRAGPFVVLRYVREGINVLLPVASIGGDVLGGRLLTFWGVAGALATASILADMLIQVGSQALFAGLGAGLLMRLDGEPAAQLAAWMLRALAVAALVVAAFFAVQRVGAARFVEQRLAAIGRRFARAAEPGRPDAAPTAMRVQEALDAVWHGGRRGRIAQAFILHLLAWMLGAAEIWIALTCIGIEGVGLAEVLVIEALSQAIKSAAFPVPSGLGVQEGGFVVVCALFGIDAGTAIALSLAKRVPDVVLGLPALLVWQNIEARRANVQPPEAP</sequence>
<keyword evidence="5 7" id="KW-0472">Membrane</keyword>
<accession>A0A564FZZ6</accession>
<dbReference type="GO" id="GO:0005886">
    <property type="term" value="C:plasma membrane"/>
    <property type="evidence" value="ECO:0007669"/>
    <property type="project" value="UniProtKB-SubCell"/>
</dbReference>
<feature type="transmembrane region" description="Helical" evidence="7">
    <location>
        <begin position="258"/>
        <end position="277"/>
    </location>
</feature>
<feature type="transmembrane region" description="Helical" evidence="7">
    <location>
        <begin position="133"/>
        <end position="160"/>
    </location>
</feature>
<feature type="transmembrane region" description="Helical" evidence="7">
    <location>
        <begin position="316"/>
        <end position="338"/>
    </location>
</feature>
<feature type="transmembrane region" description="Helical" evidence="7">
    <location>
        <begin position="180"/>
        <end position="201"/>
    </location>
</feature>